<proteinExistence type="predicted"/>
<protein>
    <recommendedName>
        <fullName evidence="1">DUF1995 domain-containing protein</fullName>
    </recommendedName>
</protein>
<sequence>MGFVGNIGKCGGVGSLRGSRGGVCGTRQAAAHGIRMMCEDSASMKEVELSQAVVGSAGSAAVSLPDSMQDSMVRAKGAFDSAYEQGYRRIIIEVDLSLGDETYTNLRNTLPLLKEFAKETFGTGTGLAIVFPDAGTAALSVRSSLQPIYIRTLLNRSVWSIRPRSVTGLISQMRCTRTSRGTESMTVSTQSF</sequence>
<dbReference type="Pfam" id="PF09353">
    <property type="entry name" value="DUF1995"/>
    <property type="match status" value="1"/>
</dbReference>
<dbReference type="InterPro" id="IPR018962">
    <property type="entry name" value="DUF1995"/>
</dbReference>
<feature type="domain" description="DUF1995" evidence="1">
    <location>
        <begin position="65"/>
        <end position="143"/>
    </location>
</feature>
<evidence type="ECO:0000313" key="2">
    <source>
        <dbReference type="EMBL" id="CAE0043366.1"/>
    </source>
</evidence>
<gene>
    <name evidence="2" type="ORF">RMAR00112_LOCUS11337</name>
</gene>
<organism evidence="2">
    <name type="scientific">Rhodosorus marinus</name>
    <dbReference type="NCBI Taxonomy" id="101924"/>
    <lineage>
        <taxon>Eukaryota</taxon>
        <taxon>Rhodophyta</taxon>
        <taxon>Stylonematophyceae</taxon>
        <taxon>Stylonematales</taxon>
        <taxon>Stylonemataceae</taxon>
        <taxon>Rhodosorus</taxon>
    </lineage>
</organism>
<reference evidence="2" key="1">
    <citation type="submission" date="2021-01" db="EMBL/GenBank/DDBJ databases">
        <authorList>
            <person name="Corre E."/>
            <person name="Pelletier E."/>
            <person name="Niang G."/>
            <person name="Scheremetjew M."/>
            <person name="Finn R."/>
            <person name="Kale V."/>
            <person name="Holt S."/>
            <person name="Cochrane G."/>
            <person name="Meng A."/>
            <person name="Brown T."/>
            <person name="Cohen L."/>
        </authorList>
    </citation>
    <scope>NUCLEOTIDE SEQUENCE</scope>
    <source>
        <strain evidence="2">CCMP 769</strain>
    </source>
</reference>
<dbReference type="EMBL" id="HBHW01014599">
    <property type="protein sequence ID" value="CAE0043366.1"/>
    <property type="molecule type" value="Transcribed_RNA"/>
</dbReference>
<evidence type="ECO:0000259" key="1">
    <source>
        <dbReference type="Pfam" id="PF09353"/>
    </source>
</evidence>
<accession>A0A7S2ZLM9</accession>
<name>A0A7S2ZLM9_9RHOD</name>
<dbReference type="AlphaFoldDB" id="A0A7S2ZLM9"/>